<dbReference type="Gene3D" id="3.40.50.150">
    <property type="entry name" value="Vaccinia Virus protein VP39"/>
    <property type="match status" value="1"/>
</dbReference>
<comment type="similarity">
    <text evidence="4">Belongs to the class I-like SAM-binding methyltransferase superfamily. Cation-dependent O-methyltransferase family.</text>
</comment>
<dbReference type="PROSITE" id="PS51682">
    <property type="entry name" value="SAM_OMT_I"/>
    <property type="match status" value="1"/>
</dbReference>
<dbReference type="InterPro" id="IPR029063">
    <property type="entry name" value="SAM-dependent_MTases_sf"/>
</dbReference>
<evidence type="ECO:0000256" key="4">
    <source>
        <dbReference type="ARBA" id="ARBA00023453"/>
    </source>
</evidence>
<reference evidence="6" key="2">
    <citation type="submission" date="2024-04" db="EMBL/GenBank/DDBJ databases">
        <authorList>
            <person name="Chen Y."/>
            <person name="Shah S."/>
            <person name="Dougan E. K."/>
            <person name="Thang M."/>
            <person name="Chan C."/>
        </authorList>
    </citation>
    <scope>NUCLEOTIDE SEQUENCE [LARGE SCALE GENOMIC DNA]</scope>
</reference>
<dbReference type="InterPro" id="IPR002935">
    <property type="entry name" value="SAM_O-MeTrfase"/>
</dbReference>
<dbReference type="EMBL" id="CAMXCT010001048">
    <property type="protein sequence ID" value="CAI3986124.1"/>
    <property type="molecule type" value="Genomic_DNA"/>
</dbReference>
<dbReference type="PANTHER" id="PTHR10509">
    <property type="entry name" value="O-METHYLTRANSFERASE-RELATED"/>
    <property type="match status" value="1"/>
</dbReference>
<dbReference type="EMBL" id="CAMXCT020001048">
    <property type="protein sequence ID" value="CAL1139499.1"/>
    <property type="molecule type" value="Genomic_DNA"/>
</dbReference>
<dbReference type="InterPro" id="IPR050362">
    <property type="entry name" value="Cation-dep_OMT"/>
</dbReference>
<dbReference type="GO" id="GO:0008757">
    <property type="term" value="F:S-adenosylmethionine-dependent methyltransferase activity"/>
    <property type="evidence" value="ECO:0007669"/>
    <property type="project" value="TreeGrafter"/>
</dbReference>
<reference evidence="5" key="1">
    <citation type="submission" date="2022-10" db="EMBL/GenBank/DDBJ databases">
        <authorList>
            <person name="Chen Y."/>
            <person name="Dougan E. K."/>
            <person name="Chan C."/>
            <person name="Rhodes N."/>
            <person name="Thang M."/>
        </authorList>
    </citation>
    <scope>NUCLEOTIDE SEQUENCE</scope>
</reference>
<dbReference type="Proteomes" id="UP001152797">
    <property type="component" value="Unassembled WGS sequence"/>
</dbReference>
<accession>A0A9P1C6R1</accession>
<dbReference type="GO" id="GO:0032259">
    <property type="term" value="P:methylation"/>
    <property type="evidence" value="ECO:0007669"/>
    <property type="project" value="UniProtKB-KW"/>
</dbReference>
<evidence type="ECO:0000313" key="7">
    <source>
        <dbReference type="EMBL" id="CAL4773436.1"/>
    </source>
</evidence>
<proteinExistence type="inferred from homology"/>
<dbReference type="AlphaFoldDB" id="A0A9P1C6R1"/>
<dbReference type="CDD" id="cd02440">
    <property type="entry name" value="AdoMet_MTases"/>
    <property type="match status" value="1"/>
</dbReference>
<evidence type="ECO:0000256" key="3">
    <source>
        <dbReference type="ARBA" id="ARBA00022691"/>
    </source>
</evidence>
<evidence type="ECO:0000313" key="8">
    <source>
        <dbReference type="Proteomes" id="UP001152797"/>
    </source>
</evidence>
<name>A0A9P1C6R1_9DINO</name>
<dbReference type="PANTHER" id="PTHR10509:SF14">
    <property type="entry name" value="CAFFEOYL-COA O-METHYLTRANSFERASE 3-RELATED"/>
    <property type="match status" value="1"/>
</dbReference>
<dbReference type="Pfam" id="PF01596">
    <property type="entry name" value="Methyltransf_3"/>
    <property type="match status" value="1"/>
</dbReference>
<keyword evidence="2" id="KW-0808">Transferase</keyword>
<organism evidence="5">
    <name type="scientific">Cladocopium goreaui</name>
    <dbReference type="NCBI Taxonomy" id="2562237"/>
    <lineage>
        <taxon>Eukaryota</taxon>
        <taxon>Sar</taxon>
        <taxon>Alveolata</taxon>
        <taxon>Dinophyceae</taxon>
        <taxon>Suessiales</taxon>
        <taxon>Symbiodiniaceae</taxon>
        <taxon>Cladocopium</taxon>
    </lineage>
</organism>
<keyword evidence="8" id="KW-1185">Reference proteome</keyword>
<dbReference type="GO" id="GO:0008171">
    <property type="term" value="F:O-methyltransferase activity"/>
    <property type="evidence" value="ECO:0007669"/>
    <property type="project" value="InterPro"/>
</dbReference>
<evidence type="ECO:0000256" key="2">
    <source>
        <dbReference type="ARBA" id="ARBA00022679"/>
    </source>
</evidence>
<gene>
    <name evidence="5" type="ORF">C1SCF055_LOCUS13501</name>
</gene>
<evidence type="ECO:0000313" key="5">
    <source>
        <dbReference type="EMBL" id="CAI3986124.1"/>
    </source>
</evidence>
<dbReference type="OrthoDB" id="10251242at2759"/>
<keyword evidence="1" id="KW-0489">Methyltransferase</keyword>
<keyword evidence="3" id="KW-0949">S-adenosyl-L-methionine</keyword>
<comment type="caution">
    <text evidence="5">The sequence shown here is derived from an EMBL/GenBank/DDBJ whole genome shotgun (WGS) entry which is preliminary data.</text>
</comment>
<protein>
    <submittedName>
        <fullName evidence="7">Chloroplast 3-dehydroquinate synthase/O-methyltransferase fusion</fullName>
    </submittedName>
</protein>
<evidence type="ECO:0000313" key="6">
    <source>
        <dbReference type="EMBL" id="CAL1139499.1"/>
    </source>
</evidence>
<sequence>MITKYSSQPSEALQNTSKKTAITNSLWADLKGKGKTSRLMEAEMISGQAEGQLLQILLKLSGGKHVLDIGTFTGYSSLAMAEVLPEDGTVVTLEREKEAAEIAKSNWSLSPHSFKIESRVGEAHDLLEQLASERKSFDLVFLDIDKPGYFALYQMLMDTNLLKVESLLVVDNVMYKGEELSGKDLSLNGLGAQALNQGLLDDHRVHQVMLPLRDGVTLVYRQC</sequence>
<dbReference type="EMBL" id="CAMXCT030001048">
    <property type="protein sequence ID" value="CAL4773436.1"/>
    <property type="molecule type" value="Genomic_DNA"/>
</dbReference>
<dbReference type="SUPFAM" id="SSF53335">
    <property type="entry name" value="S-adenosyl-L-methionine-dependent methyltransferases"/>
    <property type="match status" value="1"/>
</dbReference>
<evidence type="ECO:0000256" key="1">
    <source>
        <dbReference type="ARBA" id="ARBA00022603"/>
    </source>
</evidence>